<evidence type="ECO:0000256" key="3">
    <source>
        <dbReference type="ARBA" id="ARBA00022525"/>
    </source>
</evidence>
<keyword evidence="12" id="KW-1185">Reference proteome</keyword>
<comment type="subcellular location">
    <subcellularLocation>
        <location evidence="2">Secreted</location>
    </subcellularLocation>
</comment>
<keyword evidence="3" id="KW-0964">Secreted</keyword>
<comment type="cofactor">
    <cofactor evidence="1">
        <name>Ca(2+)</name>
        <dbReference type="ChEBI" id="CHEBI:29108"/>
    </cofactor>
</comment>
<keyword evidence="7" id="KW-0456">Lyase</keyword>
<dbReference type="InterPro" id="IPR011459">
    <property type="entry name" value="DUF1565"/>
</dbReference>
<dbReference type="InterPro" id="IPR011050">
    <property type="entry name" value="Pectin_lyase_fold/virulence"/>
</dbReference>
<evidence type="ECO:0000256" key="1">
    <source>
        <dbReference type="ARBA" id="ARBA00001913"/>
    </source>
</evidence>
<evidence type="ECO:0000256" key="6">
    <source>
        <dbReference type="ARBA" id="ARBA00022837"/>
    </source>
</evidence>
<evidence type="ECO:0000256" key="8">
    <source>
        <dbReference type="ARBA" id="ARBA00038263"/>
    </source>
</evidence>
<sequence length="359" mass="36384">MSRSLRIALVAALAAGTPLLLSPPSSAAEAATAYYVSPSGDDAASGTSAGAPLATIQKALDLAPTGAVVNLAAGTYRQDVVTTRAGVTITGPSNAVVKGAGDSRIIQVRHDSTTLSGFTVDGLHGSSADVSGYRLKLVYVMSATPGNGVGALRITGMTLKNAADECLRLRYLVTGAEVDDNTITDCGVADFKFGGGGKNGEGIYLGTAPEQQGANGAPDAAADVSRNNRIHHNTIVTLGNECVDVKENSTNNYVEYNDCSGQKDSSSGGLDARGSGNIFRYNTVHDNVGAGIRLGGDTATDGIDTSVYGNTITSNAGGGIKFMRTPQGPVCTNTMSGNTGGDAVGTYASEYDPTGACPQ</sequence>
<dbReference type="InterPro" id="IPR012334">
    <property type="entry name" value="Pectin_lyas_fold"/>
</dbReference>
<keyword evidence="4" id="KW-0479">Metal-binding</keyword>
<dbReference type="InterPro" id="IPR052052">
    <property type="entry name" value="Polysaccharide_Lyase_9"/>
</dbReference>
<evidence type="ECO:0000313" key="11">
    <source>
        <dbReference type="EMBL" id="MFF5897707.1"/>
    </source>
</evidence>
<dbReference type="SUPFAM" id="SSF51126">
    <property type="entry name" value="Pectin lyase-like"/>
    <property type="match status" value="1"/>
</dbReference>
<comment type="caution">
    <text evidence="11">The sequence shown here is derived from an EMBL/GenBank/DDBJ whole genome shotgun (WGS) entry which is preliminary data.</text>
</comment>
<evidence type="ECO:0000259" key="10">
    <source>
        <dbReference type="Pfam" id="PF07602"/>
    </source>
</evidence>
<name>A0ABW6X9H7_9ACTN</name>
<reference evidence="11 12" key="1">
    <citation type="submission" date="2024-10" db="EMBL/GenBank/DDBJ databases">
        <title>The Natural Products Discovery Center: Release of the First 8490 Sequenced Strains for Exploring Actinobacteria Biosynthetic Diversity.</title>
        <authorList>
            <person name="Kalkreuter E."/>
            <person name="Kautsar S.A."/>
            <person name="Yang D."/>
            <person name="Bader C.D."/>
            <person name="Teijaro C.N."/>
            <person name="Fluegel L."/>
            <person name="Davis C.M."/>
            <person name="Simpson J.R."/>
            <person name="Lauterbach L."/>
            <person name="Steele A.D."/>
            <person name="Gui C."/>
            <person name="Meng S."/>
            <person name="Li G."/>
            <person name="Viehrig K."/>
            <person name="Ye F."/>
            <person name="Su P."/>
            <person name="Kiefer A.F."/>
            <person name="Nichols A."/>
            <person name="Cepeda A.J."/>
            <person name="Yan W."/>
            <person name="Fan B."/>
            <person name="Jiang Y."/>
            <person name="Adhikari A."/>
            <person name="Zheng C.-J."/>
            <person name="Schuster L."/>
            <person name="Cowan T.M."/>
            <person name="Smanski M.J."/>
            <person name="Chevrette M.G."/>
            <person name="De Carvalho L.P.S."/>
            <person name="Shen B."/>
        </authorList>
    </citation>
    <scope>NUCLEOTIDE SEQUENCE [LARGE SCALE GENOMIC DNA]</scope>
    <source>
        <strain evidence="11 12">NPDC012540</strain>
    </source>
</reference>
<protein>
    <submittedName>
        <fullName evidence="11">DUF1565 domain-containing protein</fullName>
    </submittedName>
</protein>
<dbReference type="RefSeq" id="WP_387903159.1">
    <property type="nucleotide sequence ID" value="NZ_JBIBEG010000004.1"/>
</dbReference>
<organism evidence="11 12">
    <name type="scientific">Streptomyces argenteolus</name>
    <dbReference type="NCBI Taxonomy" id="67274"/>
    <lineage>
        <taxon>Bacteria</taxon>
        <taxon>Bacillati</taxon>
        <taxon>Actinomycetota</taxon>
        <taxon>Actinomycetes</taxon>
        <taxon>Kitasatosporales</taxon>
        <taxon>Streptomycetaceae</taxon>
        <taxon>Streptomyces</taxon>
    </lineage>
</organism>
<dbReference type="PANTHER" id="PTHR40088">
    <property type="entry name" value="PECTATE LYASE (EUROFUNG)"/>
    <property type="match status" value="1"/>
</dbReference>
<evidence type="ECO:0000256" key="5">
    <source>
        <dbReference type="ARBA" id="ARBA00022729"/>
    </source>
</evidence>
<feature type="domain" description="DUF1565" evidence="10">
    <location>
        <begin position="39"/>
        <end position="248"/>
    </location>
</feature>
<keyword evidence="6" id="KW-0106">Calcium</keyword>
<proteinExistence type="inferred from homology"/>
<accession>A0ABW6X9H7</accession>
<comment type="similarity">
    <text evidence="8">Belongs to the polysaccharide lyase 9 family.</text>
</comment>
<keyword evidence="5 9" id="KW-0732">Signal</keyword>
<dbReference type="PANTHER" id="PTHR40088:SF1">
    <property type="entry name" value="PECTATE LYASE PEL9"/>
    <property type="match status" value="1"/>
</dbReference>
<feature type="signal peptide" evidence="9">
    <location>
        <begin position="1"/>
        <end position="27"/>
    </location>
</feature>
<evidence type="ECO:0000256" key="4">
    <source>
        <dbReference type="ARBA" id="ARBA00022723"/>
    </source>
</evidence>
<dbReference type="InterPro" id="IPR006626">
    <property type="entry name" value="PbH1"/>
</dbReference>
<dbReference type="Proteomes" id="UP001602322">
    <property type="component" value="Unassembled WGS sequence"/>
</dbReference>
<dbReference type="EMBL" id="JBIBEG010000004">
    <property type="protein sequence ID" value="MFF5897707.1"/>
    <property type="molecule type" value="Genomic_DNA"/>
</dbReference>
<evidence type="ECO:0000256" key="9">
    <source>
        <dbReference type="SAM" id="SignalP"/>
    </source>
</evidence>
<gene>
    <name evidence="11" type="ORF">ACFY8O_17465</name>
</gene>
<feature type="chain" id="PRO_5047384796" evidence="9">
    <location>
        <begin position="28"/>
        <end position="359"/>
    </location>
</feature>
<evidence type="ECO:0000313" key="12">
    <source>
        <dbReference type="Proteomes" id="UP001602322"/>
    </source>
</evidence>
<dbReference type="SMART" id="SM00710">
    <property type="entry name" value="PbH1"/>
    <property type="match status" value="5"/>
</dbReference>
<evidence type="ECO:0000256" key="2">
    <source>
        <dbReference type="ARBA" id="ARBA00004613"/>
    </source>
</evidence>
<dbReference type="Pfam" id="PF07602">
    <property type="entry name" value="DUF1565"/>
    <property type="match status" value="1"/>
</dbReference>
<dbReference type="Gene3D" id="2.160.20.10">
    <property type="entry name" value="Single-stranded right-handed beta-helix, Pectin lyase-like"/>
    <property type="match status" value="1"/>
</dbReference>
<evidence type="ECO:0000256" key="7">
    <source>
        <dbReference type="ARBA" id="ARBA00023239"/>
    </source>
</evidence>